<keyword evidence="1" id="KW-0472">Membrane</keyword>
<comment type="caution">
    <text evidence="2">The sequence shown here is derived from an EMBL/GenBank/DDBJ whole genome shotgun (WGS) entry which is preliminary data.</text>
</comment>
<keyword evidence="1" id="KW-1133">Transmembrane helix</keyword>
<dbReference type="STRING" id="1798525.A3G90_03075"/>
<keyword evidence="1" id="KW-0812">Transmembrane</keyword>
<gene>
    <name evidence="2" type="ORF">A3G90_03075</name>
</gene>
<protein>
    <submittedName>
        <fullName evidence="2">Uncharacterized protein</fullName>
    </submittedName>
</protein>
<organism evidence="2 3">
    <name type="scientific">Candidatus Kaiserbacteria bacterium RIFCSPLOWO2_12_FULL_45_26</name>
    <dbReference type="NCBI Taxonomy" id="1798525"/>
    <lineage>
        <taxon>Bacteria</taxon>
        <taxon>Candidatus Kaiseribacteriota</taxon>
    </lineage>
</organism>
<reference evidence="2 3" key="1">
    <citation type="journal article" date="2016" name="Nat. Commun.">
        <title>Thousands of microbial genomes shed light on interconnected biogeochemical processes in an aquifer system.</title>
        <authorList>
            <person name="Anantharaman K."/>
            <person name="Brown C.T."/>
            <person name="Hug L.A."/>
            <person name="Sharon I."/>
            <person name="Castelle C.J."/>
            <person name="Probst A.J."/>
            <person name="Thomas B.C."/>
            <person name="Singh A."/>
            <person name="Wilkins M.J."/>
            <person name="Karaoz U."/>
            <person name="Brodie E.L."/>
            <person name="Williams K.H."/>
            <person name="Hubbard S.S."/>
            <person name="Banfield J.F."/>
        </authorList>
    </citation>
    <scope>NUCLEOTIDE SEQUENCE [LARGE SCALE GENOMIC DNA]</scope>
</reference>
<evidence type="ECO:0000313" key="2">
    <source>
        <dbReference type="EMBL" id="OGG85020.1"/>
    </source>
</evidence>
<proteinExistence type="predicted"/>
<dbReference type="EMBL" id="MFMM01000001">
    <property type="protein sequence ID" value="OGG85020.1"/>
    <property type="molecule type" value="Genomic_DNA"/>
</dbReference>
<accession>A0A1F6FGQ0</accession>
<sequence>MLYNLEEKSNYIQTAGKITIAAALSGILVFAFVFLFNAGKTELLKVEAQTATTTITVLNTPPIWVDLAVEEFESSTNTPTNSGDEISWVGLADNSGGAPYFLIVCSGSATPTPTAAADLGSLGTAPPVCTSGVQWGVSTATVASTQARVSTTTTETGAFSGEVLDWYAWVCDDDPVNPRCNNTSSQGLNATNSSPFHVNFRPTFTASGSDSPADPGELLTFYSTSSDANVVRGPDNIFLYVCNGNDFVASTLSCVSGVLASTSGSVTSDASASFTLPSVFQDDDYDAYVFVVDQYNHPATGGAHATNEGFTVNNVAPTVAGGNISINNGGTMSLTNPAGETTGFSLEFETSDANSCENTATTDEIVSYTASLFRSGLGTTTCTGLPGSYDPNNCYPSSVATTTWNLSCTASSTSCGGSSDPTMDWSCTFPLWFIAEPTDADSPFSAEGWVAAIAGVDDNNATGTATIGTTPVELFSFPAIDLITAEIPYGSLEPGENTGTLDATTTILSVGNTGLNQEVEGEAMCPGFAVGSPCGNNSTSTIPDFSQEFATSSVGYSTTGLDLSSTTPQLLLLKVPKTTSTSTPSQGVTYWGIEVPIAITTAGAYTGLNTFYAVTSSGTDWGI</sequence>
<feature type="transmembrane region" description="Helical" evidence="1">
    <location>
        <begin position="20"/>
        <end position="39"/>
    </location>
</feature>
<dbReference type="AlphaFoldDB" id="A0A1F6FGQ0"/>
<name>A0A1F6FGQ0_9BACT</name>
<evidence type="ECO:0000256" key="1">
    <source>
        <dbReference type="SAM" id="Phobius"/>
    </source>
</evidence>
<evidence type="ECO:0000313" key="3">
    <source>
        <dbReference type="Proteomes" id="UP000177325"/>
    </source>
</evidence>
<dbReference type="Proteomes" id="UP000177325">
    <property type="component" value="Unassembled WGS sequence"/>
</dbReference>